<dbReference type="Proteomes" id="UP000009226">
    <property type="component" value="Chromosome"/>
</dbReference>
<protein>
    <submittedName>
        <fullName evidence="3">Uncharacterized protein</fullName>
    </submittedName>
</protein>
<dbReference type="AlphaFoldDB" id="F6B3P4"/>
<dbReference type="STRING" id="868595.Desca_2368"/>
<feature type="domain" description="Lactate racemase C-terminal" evidence="2">
    <location>
        <begin position="271"/>
        <end position="399"/>
    </location>
</feature>
<dbReference type="RefSeq" id="WP_013810705.1">
    <property type="nucleotide sequence ID" value="NC_015565.1"/>
</dbReference>
<dbReference type="Pfam" id="PF09861">
    <property type="entry name" value="Lar_N"/>
    <property type="match status" value="1"/>
</dbReference>
<evidence type="ECO:0000313" key="3">
    <source>
        <dbReference type="EMBL" id="AEF95203.1"/>
    </source>
</evidence>
<dbReference type="PANTHER" id="PTHR33171">
    <property type="entry name" value="LAR_N DOMAIN-CONTAINING PROTEIN"/>
    <property type="match status" value="1"/>
</dbReference>
<evidence type="ECO:0000259" key="2">
    <source>
        <dbReference type="Pfam" id="PF21113"/>
    </source>
</evidence>
<dbReference type="PANTHER" id="PTHR33171:SF17">
    <property type="entry name" value="LARA-LIKE N-TERMINAL DOMAIN-CONTAINING PROTEIN"/>
    <property type="match status" value="1"/>
</dbReference>
<organism evidence="3 4">
    <name type="scientific">Desulfotomaculum nigrificans (strain DSM 14880 / VKM B-2319 / CO-1-SRB)</name>
    <name type="common">Desulfotomaculum carboxydivorans</name>
    <dbReference type="NCBI Taxonomy" id="868595"/>
    <lineage>
        <taxon>Bacteria</taxon>
        <taxon>Bacillati</taxon>
        <taxon>Bacillota</taxon>
        <taxon>Clostridia</taxon>
        <taxon>Eubacteriales</taxon>
        <taxon>Desulfotomaculaceae</taxon>
        <taxon>Desulfotomaculum</taxon>
    </lineage>
</organism>
<dbReference type="InterPro" id="IPR018657">
    <property type="entry name" value="LarA-like_N"/>
</dbReference>
<dbReference type="KEGG" id="dca:Desca_2368"/>
<dbReference type="EMBL" id="CP002736">
    <property type="protein sequence ID" value="AEF95203.1"/>
    <property type="molecule type" value="Genomic_DNA"/>
</dbReference>
<proteinExistence type="predicted"/>
<dbReference type="eggNOG" id="COG3875">
    <property type="taxonomic scope" value="Bacteria"/>
</dbReference>
<dbReference type="Pfam" id="PF21113">
    <property type="entry name" value="LarA_C"/>
    <property type="match status" value="1"/>
</dbReference>
<dbReference type="InterPro" id="IPR043166">
    <property type="entry name" value="LarA-like_C"/>
</dbReference>
<dbReference type="NCBIfam" id="NF033504">
    <property type="entry name" value="Ni_dep_LarA"/>
    <property type="match status" value="1"/>
</dbReference>
<dbReference type="InterPro" id="IPR048068">
    <property type="entry name" value="LarA-like"/>
</dbReference>
<dbReference type="InterPro" id="IPR047926">
    <property type="entry name" value="Ni_dep_LarA"/>
</dbReference>
<evidence type="ECO:0000259" key="1">
    <source>
        <dbReference type="Pfam" id="PF09861"/>
    </source>
</evidence>
<gene>
    <name evidence="3" type="ordered locus">Desca_2368</name>
</gene>
<feature type="domain" description="LarA-like N-terminal" evidence="1">
    <location>
        <begin position="7"/>
        <end position="200"/>
    </location>
</feature>
<keyword evidence="4" id="KW-1185">Reference proteome</keyword>
<dbReference type="GO" id="GO:0050043">
    <property type="term" value="F:lactate racemase activity"/>
    <property type="evidence" value="ECO:0007669"/>
    <property type="project" value="InterPro"/>
</dbReference>
<dbReference type="HOGENOM" id="CLU_050189_0_0_9"/>
<dbReference type="Gene3D" id="3.90.226.30">
    <property type="match status" value="1"/>
</dbReference>
<sequence>MDINFRYGRETMTITINEANVAGVIGNTMTGVIDPGAEIRRALNQPIASPRLQEIIDRQKPARVVIVVTDVSRPIPYRDLLPALLNVIHETGLGPEQVSFVIATGAHRPNTDEENQEVFGNLVRQYNFSNHDCDNDLAFLGHLSNGTELWINRQVANADMVITIGAIMPHNLAGFSGGPKLILPGVAGRRTIEENHRMMNQAGVGPGQLSDNPIQQQMLEAARMVGVDFVLNVVLDWHNGISRAFAGHPEAAWRAGCQYARHIYEQPLPDKAEVVIAGAGGYPRDANLYQAVKALVNAGRMVKSGGTVVLLAKCRQGMGDPQFARWMDGVQEPEEVLARFRRQGFILGGHKAYVLCKQLKDKEVVMISHLDQAQQRLAVFRHAADWPTAENYLKKKHGVNYRALILPQAGLVFPLSH</sequence>
<dbReference type="Gene3D" id="3.40.50.11440">
    <property type="match status" value="1"/>
</dbReference>
<dbReference type="InterPro" id="IPR048520">
    <property type="entry name" value="LarA_C"/>
</dbReference>
<accession>F6B3P4</accession>
<evidence type="ECO:0000313" key="4">
    <source>
        <dbReference type="Proteomes" id="UP000009226"/>
    </source>
</evidence>
<reference evidence="3 4" key="1">
    <citation type="submission" date="2011-05" db="EMBL/GenBank/DDBJ databases">
        <title>Complete sequence of Desulfotomaculum carboxydivorans CO-1-SRB.</title>
        <authorList>
            <consortium name="US DOE Joint Genome Institute"/>
            <person name="Lucas S."/>
            <person name="Han J."/>
            <person name="Lapidus A."/>
            <person name="Cheng J.-F."/>
            <person name="Goodwin L."/>
            <person name="Pitluck S."/>
            <person name="Peters L."/>
            <person name="Mikhailova N."/>
            <person name="Lu M."/>
            <person name="Han C."/>
            <person name="Tapia R."/>
            <person name="Land M."/>
            <person name="Hauser L."/>
            <person name="Kyrpides N."/>
            <person name="Ivanova N."/>
            <person name="Pagani I."/>
            <person name="Stams A."/>
            <person name="Plugge C."/>
            <person name="Muyzer G."/>
            <person name="Kuever J."/>
            <person name="Parshina S."/>
            <person name="Ivanova A."/>
            <person name="Nazina T."/>
            <person name="Woyke T."/>
        </authorList>
    </citation>
    <scope>NUCLEOTIDE SEQUENCE [LARGE SCALE GENOMIC DNA]</scope>
    <source>
        <strain evidence="4">DSM 14880 / VKM B-2319 / CO-1-SRB</strain>
    </source>
</reference>
<name>F6B3P4_DESCC</name>